<evidence type="ECO:0000259" key="13">
    <source>
        <dbReference type="Pfam" id="PF00689"/>
    </source>
</evidence>
<dbReference type="AlphaFoldDB" id="A0A0E3Z9Q6"/>
<gene>
    <name evidence="14" type="ORF">VC03_01385</name>
</gene>
<evidence type="ECO:0000256" key="3">
    <source>
        <dbReference type="ARBA" id="ARBA00022553"/>
    </source>
</evidence>
<evidence type="ECO:0000256" key="10">
    <source>
        <dbReference type="ARBA" id="ARBA00023136"/>
    </source>
</evidence>
<dbReference type="NCBIfam" id="TIGR01494">
    <property type="entry name" value="ATPase_P-type"/>
    <property type="match status" value="2"/>
</dbReference>
<dbReference type="InterPro" id="IPR008250">
    <property type="entry name" value="ATPase_P-typ_transduc_dom_A_sf"/>
</dbReference>
<feature type="transmembrane region" description="Helical" evidence="11">
    <location>
        <begin position="725"/>
        <end position="746"/>
    </location>
</feature>
<keyword evidence="4 11" id="KW-0812">Transmembrane</keyword>
<dbReference type="SUPFAM" id="SSF81665">
    <property type="entry name" value="Calcium ATPase, transmembrane domain M"/>
    <property type="match status" value="1"/>
</dbReference>
<evidence type="ECO:0000313" key="14">
    <source>
        <dbReference type="EMBL" id="AKC95227.1"/>
    </source>
</evidence>
<feature type="transmembrane region" description="Helical" evidence="11">
    <location>
        <begin position="38"/>
        <end position="56"/>
    </location>
</feature>
<dbReference type="InterPro" id="IPR006068">
    <property type="entry name" value="ATPase_P-typ_cation-transptr_C"/>
</dbReference>
<dbReference type="SFLD" id="SFLDG00002">
    <property type="entry name" value="C1.7:_P-type_atpase_like"/>
    <property type="match status" value="1"/>
</dbReference>
<evidence type="ECO:0000259" key="12">
    <source>
        <dbReference type="Pfam" id="PF00122"/>
    </source>
</evidence>
<dbReference type="InterPro" id="IPR006415">
    <property type="entry name" value="P-type_ATPase_IIIB"/>
</dbReference>
<dbReference type="RefSeq" id="WP_046328333.1">
    <property type="nucleotide sequence ID" value="NZ_CP011280.1"/>
</dbReference>
<dbReference type="GO" id="GO:0015444">
    <property type="term" value="F:P-type magnesium transporter activity"/>
    <property type="evidence" value="ECO:0007669"/>
    <property type="project" value="InterPro"/>
</dbReference>
<dbReference type="Gene3D" id="3.40.50.1000">
    <property type="entry name" value="HAD superfamily/HAD-like"/>
    <property type="match status" value="1"/>
</dbReference>
<feature type="transmembrane region" description="Helical" evidence="11">
    <location>
        <begin position="758"/>
        <end position="780"/>
    </location>
</feature>
<feature type="transmembrane region" description="Helical" evidence="11">
    <location>
        <begin position="582"/>
        <end position="606"/>
    </location>
</feature>
<evidence type="ECO:0000256" key="2">
    <source>
        <dbReference type="ARBA" id="ARBA00022475"/>
    </source>
</evidence>
<feature type="domain" description="Cation-transporting P-type ATPase C-terminal" evidence="13">
    <location>
        <begin position="607"/>
        <end position="779"/>
    </location>
</feature>
<evidence type="ECO:0000256" key="6">
    <source>
        <dbReference type="ARBA" id="ARBA00022840"/>
    </source>
</evidence>
<comment type="subcellular location">
    <subcellularLocation>
        <location evidence="1">Cell membrane</location>
        <topology evidence="1">Multi-pass membrane protein</topology>
    </subcellularLocation>
</comment>
<feature type="transmembrane region" description="Helical" evidence="11">
    <location>
        <begin position="181"/>
        <end position="201"/>
    </location>
</feature>
<dbReference type="EMBL" id="CP011280">
    <property type="protein sequence ID" value="AKC95227.1"/>
    <property type="molecule type" value="Genomic_DNA"/>
</dbReference>
<keyword evidence="8" id="KW-1278">Translocase</keyword>
<dbReference type="InterPro" id="IPR023214">
    <property type="entry name" value="HAD_sf"/>
</dbReference>
<dbReference type="Proteomes" id="UP000033103">
    <property type="component" value="Chromosome"/>
</dbReference>
<feature type="domain" description="P-type ATPase A" evidence="12">
    <location>
        <begin position="68"/>
        <end position="164"/>
    </location>
</feature>
<evidence type="ECO:0000256" key="9">
    <source>
        <dbReference type="ARBA" id="ARBA00022989"/>
    </source>
</evidence>
<dbReference type="PATRIC" id="fig|1069640.6.peg.263"/>
<dbReference type="GO" id="GO:0016887">
    <property type="term" value="F:ATP hydrolysis activity"/>
    <property type="evidence" value="ECO:0007669"/>
    <property type="project" value="InterPro"/>
</dbReference>
<dbReference type="InterPro" id="IPR044492">
    <property type="entry name" value="P_typ_ATPase_HD_dom"/>
</dbReference>
<dbReference type="Pfam" id="PF00122">
    <property type="entry name" value="E1-E2_ATPase"/>
    <property type="match status" value="1"/>
</dbReference>
<keyword evidence="9 11" id="KW-1133">Transmembrane helix</keyword>
<name>A0A0E3Z9Q6_9FUSO</name>
<dbReference type="GO" id="GO:0005886">
    <property type="term" value="C:plasma membrane"/>
    <property type="evidence" value="ECO:0007669"/>
    <property type="project" value="UniProtKB-SubCell"/>
</dbReference>
<dbReference type="KEGG" id="sns:VC03_01385"/>
<keyword evidence="6" id="KW-0067">ATP-binding</keyword>
<dbReference type="Gene3D" id="3.40.1110.10">
    <property type="entry name" value="Calcium-transporting ATPase, cytoplasmic domain N"/>
    <property type="match status" value="1"/>
</dbReference>
<dbReference type="PROSITE" id="PS00154">
    <property type="entry name" value="ATPASE_E1_E2"/>
    <property type="match status" value="1"/>
</dbReference>
<dbReference type="SUPFAM" id="SSF81653">
    <property type="entry name" value="Calcium ATPase, transduction domain A"/>
    <property type="match status" value="1"/>
</dbReference>
<keyword evidence="7" id="KW-0460">Magnesium</keyword>
<dbReference type="OrthoDB" id="1521937at2"/>
<dbReference type="InterPro" id="IPR036412">
    <property type="entry name" value="HAD-like_sf"/>
</dbReference>
<dbReference type="GO" id="GO:0005524">
    <property type="term" value="F:ATP binding"/>
    <property type="evidence" value="ECO:0007669"/>
    <property type="project" value="UniProtKB-KW"/>
</dbReference>
<evidence type="ECO:0000256" key="4">
    <source>
        <dbReference type="ARBA" id="ARBA00022692"/>
    </source>
</evidence>
<dbReference type="Gene3D" id="1.20.1110.10">
    <property type="entry name" value="Calcium-transporting ATPase, transmembrane domain"/>
    <property type="match status" value="1"/>
</dbReference>
<organism evidence="14 15">
    <name type="scientific">Sneathia vaginalis</name>
    <dbReference type="NCBI Taxonomy" id="187101"/>
    <lineage>
        <taxon>Bacteria</taxon>
        <taxon>Fusobacteriati</taxon>
        <taxon>Fusobacteriota</taxon>
        <taxon>Fusobacteriia</taxon>
        <taxon>Fusobacteriales</taxon>
        <taxon>Leptotrichiaceae</taxon>
        <taxon>Sneathia</taxon>
    </lineage>
</organism>
<dbReference type="InterPro" id="IPR018303">
    <property type="entry name" value="ATPase_P-typ_P_site"/>
</dbReference>
<keyword evidence="10 11" id="KW-0472">Membrane</keyword>
<dbReference type="SFLD" id="SFLDF00027">
    <property type="entry name" value="p-type_atpase"/>
    <property type="match status" value="1"/>
</dbReference>
<dbReference type="PRINTS" id="PR01836">
    <property type="entry name" value="MGATPASE"/>
</dbReference>
<evidence type="ECO:0000256" key="5">
    <source>
        <dbReference type="ARBA" id="ARBA00022741"/>
    </source>
</evidence>
<dbReference type="InterPro" id="IPR059000">
    <property type="entry name" value="ATPase_P-type_domA"/>
</dbReference>
<evidence type="ECO:0000256" key="8">
    <source>
        <dbReference type="ARBA" id="ARBA00022967"/>
    </source>
</evidence>
<dbReference type="PANTHER" id="PTHR42861">
    <property type="entry name" value="CALCIUM-TRANSPORTING ATPASE"/>
    <property type="match status" value="1"/>
</dbReference>
<feature type="transmembrane region" description="Helical" evidence="11">
    <location>
        <begin position="652"/>
        <end position="675"/>
    </location>
</feature>
<sequence length="788" mass="88363">MRKNVNKRISSYIFRSFVTPFSTILFCLALLSSLTQKIFLFLVILLSGLIHFTQELRAKIITDKLLKLVNTKVKVLKDDKVIEISSEQLKLDDKIVLEAGDRIPADVKLLETSDFFVSQSVITGESGIVEKRATNTAFSGTSVVGGRAVAKVIALGKSTVYGNLAINNVVKKRRFDEGAKSISIVLVKFMAILLPIVFLILGITKGLWLRAFVFSLSVAIGLTPELLPMVISACLAKASSSLYKKKTIVKNINAMQALGSMDVLCVDKTGTLTKDEVILEYYLDILGNESQKVLDFAYLNSYYHTGAKNHLDRAVLKCENAYLKKLVNEYNKIDEIPFNNEKKYASVQVNDLIILKGAYKEILKKCSYIEYKGKIIKIEDDKQESVRHIVDEMTEDGMRVLAICYKKTNKTYIDDEDDYILLGYISFFDAPKSSATSSISKLNNLNIDIRILTGDNKGTTIAVCKRIGIKCNKVLTGEQIDKLEGDDVYTTIESTNIFVELSPKHKAKIVEILQKNGHFVGFLGDGMNDLPAQLKANVSISVDNAVTALKDSADIVLLKKDLNILEDSIIEGRKAFVNMVKYIKITASSNFGNICAIVCASIFLPFYPITSVQILLVNTLYDILCLILPWDNVDKELIKRPLEWSGKTLERFMIYFGPLSLIFDILTFFFLYKILAPSVAGTNYKQVVSICQTGWFLETLWTQVLILHLLRTEKIPFIQSKPSKLAMFTTISGLILLSLLTISPLGNLIGFTTLPLSYYIFLAVIVLSYMILVTIFKIFYVRKYKKLL</sequence>
<keyword evidence="15" id="KW-1185">Reference proteome</keyword>
<reference evidence="14 15" key="1">
    <citation type="journal article" date="2012" name="BMC Genomics">
        <title>Genomic sequence analysis and characterization of Sneathia amnii sp. nov.</title>
        <authorList>
            <consortium name="Vaginal Microbiome Consortium (additional members)"/>
            <person name="Harwich M.D.Jr."/>
            <person name="Serrano M.G."/>
            <person name="Fettweis J.M."/>
            <person name="Alves J.M."/>
            <person name="Reimers M.A."/>
            <person name="Buck G.A."/>
            <person name="Jefferson K.K."/>
        </authorList>
    </citation>
    <scope>NUCLEOTIDE SEQUENCE [LARGE SCALE GENOMIC DNA]</scope>
    <source>
        <strain evidence="14 15">SN35</strain>
    </source>
</reference>
<dbReference type="Pfam" id="PF13246">
    <property type="entry name" value="Cation_ATPase"/>
    <property type="match status" value="1"/>
</dbReference>
<dbReference type="HOGENOM" id="CLU_002360_6_3_0"/>
<keyword evidence="2" id="KW-1003">Cell membrane</keyword>
<keyword evidence="3" id="KW-0597">Phosphoprotein</keyword>
<evidence type="ECO:0000256" key="1">
    <source>
        <dbReference type="ARBA" id="ARBA00004651"/>
    </source>
</evidence>
<protein>
    <submittedName>
        <fullName evidence="14">Magnesium-transporting ATPase</fullName>
    </submittedName>
</protein>
<dbReference type="InterPro" id="IPR001757">
    <property type="entry name" value="P_typ_ATPase"/>
</dbReference>
<feature type="transmembrane region" description="Helical" evidence="11">
    <location>
        <begin position="12"/>
        <end position="32"/>
    </location>
</feature>
<dbReference type="SUPFAM" id="SSF56784">
    <property type="entry name" value="HAD-like"/>
    <property type="match status" value="1"/>
</dbReference>
<evidence type="ECO:0000313" key="15">
    <source>
        <dbReference type="Proteomes" id="UP000033103"/>
    </source>
</evidence>
<dbReference type="Gene3D" id="2.70.150.10">
    <property type="entry name" value="Calcium-transporting ATPase, cytoplasmic transduction domain A"/>
    <property type="match status" value="1"/>
</dbReference>
<proteinExistence type="predicted"/>
<evidence type="ECO:0000256" key="11">
    <source>
        <dbReference type="SAM" id="Phobius"/>
    </source>
</evidence>
<dbReference type="STRING" id="187101.VC03_01385"/>
<dbReference type="InterPro" id="IPR023298">
    <property type="entry name" value="ATPase_P-typ_TM_dom_sf"/>
</dbReference>
<dbReference type="Pfam" id="PF00689">
    <property type="entry name" value="Cation_ATPase_C"/>
    <property type="match status" value="1"/>
</dbReference>
<keyword evidence="5" id="KW-0547">Nucleotide-binding</keyword>
<evidence type="ECO:0000256" key="7">
    <source>
        <dbReference type="ARBA" id="ARBA00022842"/>
    </source>
</evidence>
<feature type="transmembrane region" description="Helical" evidence="11">
    <location>
        <begin position="207"/>
        <end position="236"/>
    </location>
</feature>
<dbReference type="InterPro" id="IPR023299">
    <property type="entry name" value="ATPase_P-typ_cyto_dom_N"/>
</dbReference>
<dbReference type="NCBIfam" id="TIGR01524">
    <property type="entry name" value="ATPase-IIIB_Mg"/>
    <property type="match status" value="1"/>
</dbReference>
<accession>A0A0E3Z9Q6</accession>
<dbReference type="SFLD" id="SFLDS00003">
    <property type="entry name" value="Haloacid_Dehalogenase"/>
    <property type="match status" value="1"/>
</dbReference>